<dbReference type="PANTHER" id="PTHR28139:SF1">
    <property type="entry name" value="UPF0768 PROTEIN YBL029C-A"/>
    <property type="match status" value="1"/>
</dbReference>
<evidence type="ECO:0000313" key="3">
    <source>
        <dbReference type="EMBL" id="TSE07997.1"/>
    </source>
</evidence>
<protein>
    <submittedName>
        <fullName evidence="3">Zinc-ribbon domain-containing protein</fullName>
    </submittedName>
</protein>
<dbReference type="AlphaFoldDB" id="A0A554VJD3"/>
<dbReference type="CDD" id="cd07177">
    <property type="entry name" value="terB_like"/>
    <property type="match status" value="1"/>
</dbReference>
<gene>
    <name evidence="3" type="ORF">FOF46_13940</name>
</gene>
<comment type="caution">
    <text evidence="3">The sequence shown here is derived from an EMBL/GenBank/DDBJ whole genome shotgun (WGS) entry which is preliminary data.</text>
</comment>
<evidence type="ECO:0000259" key="1">
    <source>
        <dbReference type="Pfam" id="PF05099"/>
    </source>
</evidence>
<dbReference type="OrthoDB" id="766141at2"/>
<dbReference type="Gene3D" id="1.10.3680.10">
    <property type="entry name" value="TerB-like"/>
    <property type="match status" value="1"/>
</dbReference>
<dbReference type="PANTHER" id="PTHR28139">
    <property type="entry name" value="UPF0768 PROTEIN YBL029C-A"/>
    <property type="match status" value="1"/>
</dbReference>
<feature type="domain" description="Co-chaperone DjlA N-terminal" evidence="1">
    <location>
        <begin position="95"/>
        <end position="203"/>
    </location>
</feature>
<reference evidence="3 4" key="1">
    <citation type="submission" date="2019-07" db="EMBL/GenBank/DDBJ databases">
        <title>The draft genome sequence of Aquimarina algiphila M91.</title>
        <authorList>
            <person name="Meng X."/>
        </authorList>
    </citation>
    <scope>NUCLEOTIDE SEQUENCE [LARGE SCALE GENOMIC DNA]</scope>
    <source>
        <strain evidence="3 4">M91</strain>
    </source>
</reference>
<dbReference type="Pfam" id="PF05099">
    <property type="entry name" value="TerB"/>
    <property type="match status" value="1"/>
</dbReference>
<feature type="domain" description="Zinc-ribbon 15" evidence="2">
    <location>
        <begin position="24"/>
        <end position="84"/>
    </location>
</feature>
<dbReference type="InterPro" id="IPR007791">
    <property type="entry name" value="DjlA_N"/>
</dbReference>
<accession>A0A554VJD3</accession>
<dbReference type="EMBL" id="VLNR01000027">
    <property type="protein sequence ID" value="TSE07997.1"/>
    <property type="molecule type" value="Genomic_DNA"/>
</dbReference>
<dbReference type="InterPro" id="IPR029024">
    <property type="entry name" value="TerB-like"/>
</dbReference>
<keyword evidence="4" id="KW-1185">Reference proteome</keyword>
<proteinExistence type="predicted"/>
<evidence type="ECO:0000259" key="2">
    <source>
        <dbReference type="Pfam" id="PF17032"/>
    </source>
</evidence>
<dbReference type="InterPro" id="IPR031493">
    <property type="entry name" value="Zinc_ribbon_15"/>
</dbReference>
<dbReference type="RefSeq" id="WP_109435020.1">
    <property type="nucleotide sequence ID" value="NZ_CANLVC010000004.1"/>
</dbReference>
<dbReference type="Proteomes" id="UP000318833">
    <property type="component" value="Unassembled WGS sequence"/>
</dbReference>
<sequence>MFIIFGTRGIKHTVSESPVLSNSCPNCNDGNLVNKLYRRWFTLFFIPVIPLDTVDRFYECDRCKSAYNESIKTVLQRSQEEISENQKRATSVYAKALVASMTHMSVVDGNFAPEEEREIMDAIEGFPEMKDELMAIHKNVKVNANKDNQVFDFLNSARSELSSEALINILAQAAVVLLADGAIEKEEETLMKEYLIACGLPKEMYQTLIDKLKQKDMTEIKKEQLN</sequence>
<evidence type="ECO:0000313" key="4">
    <source>
        <dbReference type="Proteomes" id="UP000318833"/>
    </source>
</evidence>
<dbReference type="SUPFAM" id="SSF158682">
    <property type="entry name" value="TerB-like"/>
    <property type="match status" value="1"/>
</dbReference>
<organism evidence="3 4">
    <name type="scientific">Aquimarina algiphila</name>
    <dbReference type="NCBI Taxonomy" id="2047982"/>
    <lineage>
        <taxon>Bacteria</taxon>
        <taxon>Pseudomonadati</taxon>
        <taxon>Bacteroidota</taxon>
        <taxon>Flavobacteriia</taxon>
        <taxon>Flavobacteriales</taxon>
        <taxon>Flavobacteriaceae</taxon>
        <taxon>Aquimarina</taxon>
    </lineage>
</organism>
<name>A0A554VJD3_9FLAO</name>
<dbReference type="Pfam" id="PF17032">
    <property type="entry name" value="Zn_ribbon_15"/>
    <property type="match status" value="1"/>
</dbReference>